<proteinExistence type="predicted"/>
<evidence type="ECO:0000256" key="1">
    <source>
        <dbReference type="SAM" id="MobiDB-lite"/>
    </source>
</evidence>
<name>A0ABN9VBS5_9DINO</name>
<evidence type="ECO:0000313" key="2">
    <source>
        <dbReference type="EMBL" id="CAK0870510.1"/>
    </source>
</evidence>
<keyword evidence="3" id="KW-1185">Reference proteome</keyword>
<feature type="region of interest" description="Disordered" evidence="1">
    <location>
        <begin position="1"/>
        <end position="25"/>
    </location>
</feature>
<accession>A0ABN9VBS5</accession>
<dbReference type="Proteomes" id="UP001189429">
    <property type="component" value="Unassembled WGS sequence"/>
</dbReference>
<reference evidence="2" key="1">
    <citation type="submission" date="2023-10" db="EMBL/GenBank/DDBJ databases">
        <authorList>
            <person name="Chen Y."/>
            <person name="Shah S."/>
            <person name="Dougan E. K."/>
            <person name="Thang M."/>
            <person name="Chan C."/>
        </authorList>
    </citation>
    <scope>NUCLEOTIDE SEQUENCE [LARGE SCALE GENOMIC DNA]</scope>
</reference>
<evidence type="ECO:0000313" key="3">
    <source>
        <dbReference type="Proteomes" id="UP001189429"/>
    </source>
</evidence>
<gene>
    <name evidence="2" type="ORF">PCOR1329_LOCUS56596</name>
</gene>
<comment type="caution">
    <text evidence="2">The sequence shown here is derived from an EMBL/GenBank/DDBJ whole genome shotgun (WGS) entry which is preliminary data.</text>
</comment>
<organism evidence="2 3">
    <name type="scientific">Prorocentrum cordatum</name>
    <dbReference type="NCBI Taxonomy" id="2364126"/>
    <lineage>
        <taxon>Eukaryota</taxon>
        <taxon>Sar</taxon>
        <taxon>Alveolata</taxon>
        <taxon>Dinophyceae</taxon>
        <taxon>Prorocentrales</taxon>
        <taxon>Prorocentraceae</taxon>
        <taxon>Prorocentrum</taxon>
    </lineage>
</organism>
<sequence>MAPAAAEEGRAGGGGPPGGPPPQLLAAATIRSPAVAAPVSSWRRDEASGAVVKTAAAVNSDVLVTGGPHPGSVDWLHHAGSFCFSAPSGPREAAVEGAFRRCRYDGQCASEVLSEGLSRLPAPLAADELEELLGWWSRRCWEDRRTKEAAEAIKRCGGKLERAFTALCGPAGVGSLPPRGGRATRPAPCQGAAASSTACGIAAARREALRRRPPRPPPRTPQAAAAWTPLRWWRPAAATGLAQGGRAVRAAGLAAEALRAPLGPHARRGPRRSLAAGWYRDRAGPGARDALTACQDALRALSSGLA</sequence>
<protein>
    <submittedName>
        <fullName evidence="2">Uncharacterized protein</fullName>
    </submittedName>
</protein>
<dbReference type="EMBL" id="CAUYUJ010016971">
    <property type="protein sequence ID" value="CAK0870510.1"/>
    <property type="molecule type" value="Genomic_DNA"/>
</dbReference>